<dbReference type="GO" id="GO:0005737">
    <property type="term" value="C:cytoplasm"/>
    <property type="evidence" value="ECO:0007669"/>
    <property type="project" value="TreeGrafter"/>
</dbReference>
<dbReference type="InterPro" id="IPR019307">
    <property type="entry name" value="RNA-bd_AU-1/RNase_E/G"/>
</dbReference>
<evidence type="ECO:0000256" key="3">
    <source>
        <dbReference type="ARBA" id="ARBA00022801"/>
    </source>
</evidence>
<dbReference type="PROSITE" id="PS50126">
    <property type="entry name" value="S1"/>
    <property type="match status" value="1"/>
</dbReference>
<dbReference type="CDD" id="cd04453">
    <property type="entry name" value="S1_RNase_E"/>
    <property type="match status" value="1"/>
</dbReference>
<dbReference type="GO" id="GO:0046872">
    <property type="term" value="F:metal ion binding"/>
    <property type="evidence" value="ECO:0007669"/>
    <property type="project" value="UniProtKB-KW"/>
</dbReference>
<evidence type="ECO:0000259" key="6">
    <source>
        <dbReference type="PROSITE" id="PS50126"/>
    </source>
</evidence>
<dbReference type="Gene3D" id="3.40.1260.20">
    <property type="entry name" value="Ribonuclease E, catalytic domain"/>
    <property type="match status" value="1"/>
</dbReference>
<evidence type="ECO:0000313" key="7">
    <source>
        <dbReference type="EMBL" id="SUO97529.1"/>
    </source>
</evidence>
<sequence length="497" mass="55942">MNSLIPITLPPPPPDVSVEILINHTAYETRVAIMEDGVLQDVMVERERRRGIVGNIYKGKVQRVLPGMDAAFIDIGMERAGFLHMKNIVRNGAQAEAQRISDLLYEGQSLLVQVLKDPIGTKGARLTTEISIPSRFLVYLPNADDIGVSIKIASKAQRQNLRDLMLGFHQGQQGGFIVRTAIESADIWAMRADMQYLHRVWEAILYTYRNAKSGALIYGDLPLYQKVLRDYVSPNVIRVTVDDAIAYSHMAQFAGNFLVEMADRLNFYDSDRSLFERYGIEEEIEKSLDRHVALKSGGYLIIDQTEAMTTIDVNTGGFVGKLSQEDTIYKTNLEAAKAIARQLRLRNLGGIIMIDFIDMNDSQHQQGVMEALLSALGKDKSKYTISPISPLGIIEMTRKRTRESLRQVMCEPCPSCGGRGYVKTIETQVYELFRDLMREVREYAPKQLTVIAAPAFIDFIREEESLTFSDLQILLKTPIRLQSDPSYGKGQYDIAVS</sequence>
<dbReference type="InterPro" id="IPR004659">
    <property type="entry name" value="RNase_E/G"/>
</dbReference>
<dbReference type="InterPro" id="IPR003029">
    <property type="entry name" value="S1_domain"/>
</dbReference>
<dbReference type="EC" id="3.1.26.-" evidence="7"/>
<dbReference type="AlphaFoldDB" id="A0A380MY93"/>
<keyword evidence="4" id="KW-0460">Magnesium</keyword>
<dbReference type="InterPro" id="IPR012340">
    <property type="entry name" value="NA-bd_OB-fold"/>
</dbReference>
<evidence type="ECO:0000256" key="2">
    <source>
        <dbReference type="ARBA" id="ARBA00022723"/>
    </source>
</evidence>
<dbReference type="Proteomes" id="UP000254575">
    <property type="component" value="Unassembled WGS sequence"/>
</dbReference>
<evidence type="ECO:0000256" key="1">
    <source>
        <dbReference type="ARBA" id="ARBA00001946"/>
    </source>
</evidence>
<name>A0A380MY93_9GAMM</name>
<keyword evidence="8" id="KW-1185">Reference proteome</keyword>
<accession>A0A380MY93</accession>
<organism evidence="7 8">
    <name type="scientific">Suttonella indologenes</name>
    <dbReference type="NCBI Taxonomy" id="13276"/>
    <lineage>
        <taxon>Bacteria</taxon>
        <taxon>Pseudomonadati</taxon>
        <taxon>Pseudomonadota</taxon>
        <taxon>Gammaproteobacteria</taxon>
        <taxon>Cardiobacteriales</taxon>
        <taxon>Cardiobacteriaceae</taxon>
        <taxon>Suttonella</taxon>
    </lineage>
</organism>
<evidence type="ECO:0000256" key="5">
    <source>
        <dbReference type="ARBA" id="ARBA00022884"/>
    </source>
</evidence>
<dbReference type="GO" id="GO:0003723">
    <property type="term" value="F:RNA binding"/>
    <property type="evidence" value="ECO:0007669"/>
    <property type="project" value="UniProtKB-KW"/>
</dbReference>
<dbReference type="EMBL" id="UHIA01000004">
    <property type="protein sequence ID" value="SUO97529.1"/>
    <property type="molecule type" value="Genomic_DNA"/>
</dbReference>
<evidence type="ECO:0000256" key="4">
    <source>
        <dbReference type="ARBA" id="ARBA00022842"/>
    </source>
</evidence>
<evidence type="ECO:0000313" key="8">
    <source>
        <dbReference type="Proteomes" id="UP000254575"/>
    </source>
</evidence>
<dbReference type="RefSeq" id="WP_115218670.1">
    <property type="nucleotide sequence ID" value="NZ_UHIA01000004.1"/>
</dbReference>
<keyword evidence="3 7" id="KW-0378">Hydrolase</keyword>
<dbReference type="OrthoDB" id="9804278at2"/>
<dbReference type="Gene3D" id="2.40.50.140">
    <property type="entry name" value="Nucleic acid-binding proteins"/>
    <property type="match status" value="1"/>
</dbReference>
<reference evidence="7 8" key="1">
    <citation type="submission" date="2018-06" db="EMBL/GenBank/DDBJ databases">
        <authorList>
            <consortium name="Pathogen Informatics"/>
            <person name="Doyle S."/>
        </authorList>
    </citation>
    <scope>NUCLEOTIDE SEQUENCE [LARGE SCALE GENOMIC DNA]</scope>
    <source>
        <strain evidence="7 8">NCTC10717</strain>
    </source>
</reference>
<dbReference type="Pfam" id="PF10150">
    <property type="entry name" value="RNase_E_G"/>
    <property type="match status" value="1"/>
</dbReference>
<dbReference type="PANTHER" id="PTHR30001">
    <property type="entry name" value="RIBONUCLEASE"/>
    <property type="match status" value="1"/>
</dbReference>
<gene>
    <name evidence="7" type="primary">rng</name>
    <name evidence="7" type="ORF">NCTC10717_01499</name>
</gene>
<protein>
    <submittedName>
        <fullName evidence="7">Ribonuclease G</fullName>
        <ecNumber evidence="7">3.1.26.-</ecNumber>
    </submittedName>
</protein>
<feature type="domain" description="S1 motif" evidence="6">
    <location>
        <begin position="54"/>
        <end position="129"/>
    </location>
</feature>
<dbReference type="GO" id="GO:0004540">
    <property type="term" value="F:RNA nuclease activity"/>
    <property type="evidence" value="ECO:0007669"/>
    <property type="project" value="InterPro"/>
</dbReference>
<dbReference type="GO" id="GO:0006364">
    <property type="term" value="P:rRNA processing"/>
    <property type="evidence" value="ECO:0007669"/>
    <property type="project" value="TreeGrafter"/>
</dbReference>
<dbReference type="SMART" id="SM00316">
    <property type="entry name" value="S1"/>
    <property type="match status" value="1"/>
</dbReference>
<dbReference type="GO" id="GO:0016787">
    <property type="term" value="F:hydrolase activity"/>
    <property type="evidence" value="ECO:0007669"/>
    <property type="project" value="UniProtKB-KW"/>
</dbReference>
<dbReference type="PANTHER" id="PTHR30001:SF0">
    <property type="entry name" value="RIBONUCLEASE G"/>
    <property type="match status" value="1"/>
</dbReference>
<keyword evidence="2" id="KW-0479">Metal-binding</keyword>
<comment type="cofactor">
    <cofactor evidence="1">
        <name>Mg(2+)</name>
        <dbReference type="ChEBI" id="CHEBI:18420"/>
    </cofactor>
</comment>
<proteinExistence type="predicted"/>
<keyword evidence="5" id="KW-0694">RNA-binding</keyword>
<dbReference type="SUPFAM" id="SSF50249">
    <property type="entry name" value="Nucleic acid-binding proteins"/>
    <property type="match status" value="1"/>
</dbReference>
<dbReference type="NCBIfam" id="TIGR00757">
    <property type="entry name" value="RNaseEG"/>
    <property type="match status" value="1"/>
</dbReference>